<feature type="non-terminal residue" evidence="4">
    <location>
        <position position="1"/>
    </location>
</feature>
<dbReference type="PROSITE" id="PS00678">
    <property type="entry name" value="WD_REPEATS_1"/>
    <property type="match status" value="1"/>
</dbReference>
<accession>A0A2P6MUM0</accession>
<name>A0A2P6MUM0_9EUKA</name>
<dbReference type="EMBL" id="MDYQ01000388">
    <property type="protein sequence ID" value="PRP75412.1"/>
    <property type="molecule type" value="Genomic_DNA"/>
</dbReference>
<keyword evidence="5" id="KW-1185">Reference proteome</keyword>
<proteinExistence type="predicted"/>
<dbReference type="PROSITE" id="PS50082">
    <property type="entry name" value="WD_REPEATS_2"/>
    <property type="match status" value="1"/>
</dbReference>
<keyword evidence="2" id="KW-0677">Repeat</keyword>
<dbReference type="Gene3D" id="2.130.10.10">
    <property type="entry name" value="YVTN repeat-like/Quinoprotein amine dehydrogenase"/>
    <property type="match status" value="1"/>
</dbReference>
<dbReference type="InterPro" id="IPR015943">
    <property type="entry name" value="WD40/YVTN_repeat-like_dom_sf"/>
</dbReference>
<dbReference type="OrthoDB" id="6415715at2759"/>
<evidence type="ECO:0000256" key="3">
    <source>
        <dbReference type="PROSITE-ProRule" id="PRU00221"/>
    </source>
</evidence>
<dbReference type="PANTHER" id="PTHR44525:SF1">
    <property type="entry name" value="WD REPEAT-CONTAINING PROTEIN 27"/>
    <property type="match status" value="1"/>
</dbReference>
<evidence type="ECO:0000256" key="2">
    <source>
        <dbReference type="ARBA" id="ARBA00022737"/>
    </source>
</evidence>
<dbReference type="InterPro" id="IPR001680">
    <property type="entry name" value="WD40_rpt"/>
</dbReference>
<dbReference type="Pfam" id="PF00400">
    <property type="entry name" value="WD40"/>
    <property type="match status" value="1"/>
</dbReference>
<dbReference type="InterPro" id="IPR036322">
    <property type="entry name" value="WD40_repeat_dom_sf"/>
</dbReference>
<keyword evidence="1 3" id="KW-0853">WD repeat</keyword>
<dbReference type="InterPro" id="IPR042411">
    <property type="entry name" value="WDR27"/>
</dbReference>
<reference evidence="4 5" key="1">
    <citation type="journal article" date="2018" name="Genome Biol. Evol.">
        <title>Multiple Roots of Fruiting Body Formation in Amoebozoa.</title>
        <authorList>
            <person name="Hillmann F."/>
            <person name="Forbes G."/>
            <person name="Novohradska S."/>
            <person name="Ferling I."/>
            <person name="Riege K."/>
            <person name="Groth M."/>
            <person name="Westermann M."/>
            <person name="Marz M."/>
            <person name="Spaller T."/>
            <person name="Winckler T."/>
            <person name="Schaap P."/>
            <person name="Glockner G."/>
        </authorList>
    </citation>
    <scope>NUCLEOTIDE SEQUENCE [LARGE SCALE GENOMIC DNA]</scope>
    <source>
        <strain evidence="4 5">Jena</strain>
    </source>
</reference>
<dbReference type="AlphaFoldDB" id="A0A2P6MUM0"/>
<dbReference type="Proteomes" id="UP000241769">
    <property type="component" value="Unassembled WGS sequence"/>
</dbReference>
<dbReference type="InterPro" id="IPR019775">
    <property type="entry name" value="WD40_repeat_CS"/>
</dbReference>
<dbReference type="InParanoid" id="A0A2P6MUM0"/>
<gene>
    <name evidence="4" type="ORF">PROFUN_15482</name>
</gene>
<evidence type="ECO:0000256" key="1">
    <source>
        <dbReference type="ARBA" id="ARBA00022574"/>
    </source>
</evidence>
<dbReference type="PANTHER" id="PTHR44525">
    <property type="entry name" value="WD REPEAT-CONTAINING PROTEIN 27"/>
    <property type="match status" value="1"/>
</dbReference>
<dbReference type="SMART" id="SM00320">
    <property type="entry name" value="WD40"/>
    <property type="match status" value="1"/>
</dbReference>
<evidence type="ECO:0000313" key="5">
    <source>
        <dbReference type="Proteomes" id="UP000241769"/>
    </source>
</evidence>
<comment type="caution">
    <text evidence="4">The sequence shown here is derived from an EMBL/GenBank/DDBJ whole genome shotgun (WGS) entry which is preliminary data.</text>
</comment>
<organism evidence="4 5">
    <name type="scientific">Planoprotostelium fungivorum</name>
    <dbReference type="NCBI Taxonomy" id="1890364"/>
    <lineage>
        <taxon>Eukaryota</taxon>
        <taxon>Amoebozoa</taxon>
        <taxon>Evosea</taxon>
        <taxon>Variosea</taxon>
        <taxon>Cavosteliida</taxon>
        <taxon>Cavosteliaceae</taxon>
        <taxon>Planoprotostelium</taxon>
    </lineage>
</organism>
<feature type="repeat" description="WD" evidence="3">
    <location>
        <begin position="23"/>
        <end position="58"/>
    </location>
</feature>
<dbReference type="SUPFAM" id="SSF50978">
    <property type="entry name" value="WD40 repeat-like"/>
    <property type="match status" value="1"/>
</dbReference>
<dbReference type="PROSITE" id="PS50294">
    <property type="entry name" value="WD_REPEATS_REGION"/>
    <property type="match status" value="1"/>
</dbReference>
<protein>
    <submittedName>
        <fullName evidence="4">WD repeat domain protein</fullName>
    </submittedName>
</protein>
<sequence>SEDRSCYVYDIRQTAVVQKYRLCQPHTDTVTALAFHPWFPQLVTGTTNGGIHFWNASE</sequence>
<evidence type="ECO:0000313" key="4">
    <source>
        <dbReference type="EMBL" id="PRP75412.1"/>
    </source>
</evidence>